<dbReference type="InterPro" id="IPR029767">
    <property type="entry name" value="WecB-like"/>
</dbReference>
<dbReference type="PANTHER" id="PTHR43174:SF2">
    <property type="entry name" value="UDP-N-ACETYLGLUCOSAMINE 2-EPIMERASE"/>
    <property type="match status" value="1"/>
</dbReference>
<dbReference type="RefSeq" id="WP_119119809.1">
    <property type="nucleotide sequence ID" value="NZ_QXIT01000047.1"/>
</dbReference>
<comment type="similarity">
    <text evidence="2 4">Belongs to the UDP-N-acetylglucosamine 2-epimerase family.</text>
</comment>
<dbReference type="InterPro" id="IPR003331">
    <property type="entry name" value="UDP_GlcNAc_Epimerase_2_dom"/>
</dbReference>
<name>A0A398DAY2_9BACT</name>
<keyword evidence="1 4" id="KW-0413">Isomerase</keyword>
<dbReference type="Proteomes" id="UP000266489">
    <property type="component" value="Unassembled WGS sequence"/>
</dbReference>
<dbReference type="Proteomes" id="UP000266260">
    <property type="component" value="Unassembled WGS sequence"/>
</dbReference>
<organism evidence="6 8">
    <name type="scientific">Candidatus Cryosericum odellii</name>
    <dbReference type="NCBI Taxonomy" id="2290917"/>
    <lineage>
        <taxon>Bacteria</taxon>
        <taxon>Pseudomonadati</taxon>
        <taxon>Caldisericota/Cryosericota group</taxon>
        <taxon>Candidatus Cryosericota</taxon>
        <taxon>Candidatus Cryosericia</taxon>
        <taxon>Candidatus Cryosericales</taxon>
        <taxon>Candidatus Cryosericaceae</taxon>
        <taxon>Candidatus Cryosericum</taxon>
    </lineage>
</organism>
<evidence type="ECO:0000259" key="5">
    <source>
        <dbReference type="Pfam" id="PF02350"/>
    </source>
</evidence>
<evidence type="ECO:0000256" key="1">
    <source>
        <dbReference type="ARBA" id="ARBA00023235"/>
    </source>
</evidence>
<dbReference type="AlphaFoldDB" id="A0A398DAY2"/>
<dbReference type="GO" id="GO:0008761">
    <property type="term" value="F:UDP-N-acetylglucosamine 2-epimerase activity"/>
    <property type="evidence" value="ECO:0007669"/>
    <property type="project" value="UniProtKB-EC"/>
</dbReference>
<dbReference type="EC" id="5.1.3.14" evidence="3"/>
<evidence type="ECO:0000256" key="2">
    <source>
        <dbReference type="ARBA" id="ARBA00038209"/>
    </source>
</evidence>
<gene>
    <name evidence="7" type="ORF">SMC5_04745</name>
    <name evidence="6" type="ORF">SMC6_02690</name>
</gene>
<dbReference type="CDD" id="cd03786">
    <property type="entry name" value="GTB_UDP-GlcNAc_2-Epimerase"/>
    <property type="match status" value="1"/>
</dbReference>
<accession>A0A398D7M2</accession>
<proteinExistence type="inferred from homology"/>
<dbReference type="PANTHER" id="PTHR43174">
    <property type="entry name" value="UDP-N-ACETYLGLUCOSAMINE 2-EPIMERASE"/>
    <property type="match status" value="1"/>
</dbReference>
<sequence>MRCNILSIFGTRPEAIKMAPIVKALEADPRFESHVLLTGQHMQMLDDVVQMFEIRVWRDLNVMKQRQTLPYLTAALATQISDALAELQPDMVLVHGDTTTTFMGALAATYAKIPVSHVEAGLRSHQKFSPFPEEVNRMLTDQISDLCFAPTEEARQNLLHAGIDADRIDVVGNSIVDAVHMALPHLHVPDIMSKVRPGSSMVIMTAHRRENWDSGIAIFSDALVKLSRLHPELTFVFPVHLNPVVRETVFGIASGLPNVVLTDPLPYFDFLYMLEHCVVVLSDSGGIQEESVTLHKPMLLLREVTERPEAVTSGWVKLVGQDEDLIVSSFEQLVASGFTVLGGNEINPYGDGTTAAHILARIDDYLNATHSGG</sequence>
<dbReference type="Gene3D" id="3.40.50.2000">
    <property type="entry name" value="Glycogen Phosphorylase B"/>
    <property type="match status" value="2"/>
</dbReference>
<reference evidence="8 9" key="1">
    <citation type="submission" date="2018-09" db="EMBL/GenBank/DDBJ databases">
        <title>Discovery and Ecogenomic Context for Candidatus Cryosericales, a Global Caldiserica Order Active in Thawing Permafrost.</title>
        <authorList>
            <person name="Martinez M.A."/>
            <person name="Woodcroft B.J."/>
            <person name="Ignacio Espinoza J.C."/>
            <person name="Zayed A."/>
            <person name="Singleton C.M."/>
            <person name="Boyd J."/>
            <person name="Li Y.-F."/>
            <person name="Purvine S."/>
            <person name="Maughan H."/>
            <person name="Hodgkins S.B."/>
            <person name="Anderson D."/>
            <person name="Sederholm M."/>
            <person name="Temperton B."/>
            <person name="Saleska S.R."/>
            <person name="Tyson G.W."/>
            <person name="Rich V.I."/>
        </authorList>
    </citation>
    <scope>NUCLEOTIDE SEQUENCE [LARGE SCALE GENOMIC DNA]</scope>
    <source>
        <strain evidence="7 9">SMC5</strain>
        <strain evidence="6 8">SMC6</strain>
    </source>
</reference>
<protein>
    <recommendedName>
        <fullName evidence="3">UDP-N-acetylglucosamine 2-epimerase (non-hydrolyzing)</fullName>
        <ecNumber evidence="3">5.1.3.14</ecNumber>
    </recommendedName>
</protein>
<dbReference type="EMBL" id="QXIU01000114">
    <property type="protein sequence ID" value="RIE11352.1"/>
    <property type="molecule type" value="Genomic_DNA"/>
</dbReference>
<dbReference type="OrthoDB" id="9803238at2"/>
<accession>A0A398DAY2</accession>
<dbReference type="NCBIfam" id="TIGR00236">
    <property type="entry name" value="wecB"/>
    <property type="match status" value="1"/>
</dbReference>
<dbReference type="Pfam" id="PF02350">
    <property type="entry name" value="Epimerase_2"/>
    <property type="match status" value="1"/>
</dbReference>
<evidence type="ECO:0000313" key="6">
    <source>
        <dbReference type="EMBL" id="RIE09557.1"/>
    </source>
</evidence>
<evidence type="ECO:0000256" key="4">
    <source>
        <dbReference type="RuleBase" id="RU003513"/>
    </source>
</evidence>
<dbReference type="EMBL" id="QXIT01000047">
    <property type="protein sequence ID" value="RIE09557.1"/>
    <property type="molecule type" value="Genomic_DNA"/>
</dbReference>
<comment type="caution">
    <text evidence="6">The sequence shown here is derived from an EMBL/GenBank/DDBJ whole genome shotgun (WGS) entry which is preliminary data.</text>
</comment>
<evidence type="ECO:0000256" key="3">
    <source>
        <dbReference type="ARBA" id="ARBA00038858"/>
    </source>
</evidence>
<evidence type="ECO:0000313" key="9">
    <source>
        <dbReference type="Proteomes" id="UP000266489"/>
    </source>
</evidence>
<feature type="domain" description="UDP-N-acetylglucosamine 2-epimerase" evidence="5">
    <location>
        <begin position="23"/>
        <end position="361"/>
    </location>
</feature>
<evidence type="ECO:0000313" key="8">
    <source>
        <dbReference type="Proteomes" id="UP000266260"/>
    </source>
</evidence>
<keyword evidence="8" id="KW-1185">Reference proteome</keyword>
<evidence type="ECO:0000313" key="7">
    <source>
        <dbReference type="EMBL" id="RIE11352.1"/>
    </source>
</evidence>
<dbReference type="SUPFAM" id="SSF53756">
    <property type="entry name" value="UDP-Glycosyltransferase/glycogen phosphorylase"/>
    <property type="match status" value="1"/>
</dbReference>